<feature type="compositionally biased region" description="Polar residues" evidence="4">
    <location>
        <begin position="421"/>
        <end position="443"/>
    </location>
</feature>
<evidence type="ECO:0000256" key="3">
    <source>
        <dbReference type="PROSITE-ProRule" id="PRU00023"/>
    </source>
</evidence>
<dbReference type="Pfam" id="PF04383">
    <property type="entry name" value="KilA-N"/>
    <property type="match status" value="1"/>
</dbReference>
<dbReference type="FunCoup" id="G0V958">
    <property type="interactions" value="1252"/>
</dbReference>
<feature type="region of interest" description="Disordered" evidence="4">
    <location>
        <begin position="732"/>
        <end position="754"/>
    </location>
</feature>
<dbReference type="InterPro" id="IPR003163">
    <property type="entry name" value="Tscrpt_reg_HTH_APSES-type"/>
</dbReference>
<evidence type="ECO:0000313" key="7">
    <source>
        <dbReference type="Proteomes" id="UP000001640"/>
    </source>
</evidence>
<reference evidence="6 7" key="1">
    <citation type="journal article" date="2011" name="Proc. Natl. Acad. Sci. U.S.A.">
        <title>Evolutionary erosion of yeast sex chromosomes by mating-type switching accidents.</title>
        <authorList>
            <person name="Gordon J.L."/>
            <person name="Armisen D."/>
            <person name="Proux-Wera E."/>
            <person name="Oheigeartaigh S.S."/>
            <person name="Byrne K.P."/>
            <person name="Wolfe K.H."/>
        </authorList>
    </citation>
    <scope>NUCLEOTIDE SEQUENCE [LARGE SCALE GENOMIC DNA]</scope>
    <source>
        <strain evidence="7">ATCC 76901 / BCRC 22586 / CBS 4309 / NBRC 1992 / NRRL Y-12630</strain>
    </source>
</reference>
<dbReference type="InterPro" id="IPR036887">
    <property type="entry name" value="HTH_APSES_sf"/>
</dbReference>
<evidence type="ECO:0000256" key="4">
    <source>
        <dbReference type="SAM" id="MobiDB-lite"/>
    </source>
</evidence>
<dbReference type="GO" id="GO:0003677">
    <property type="term" value="F:DNA binding"/>
    <property type="evidence" value="ECO:0007669"/>
    <property type="project" value="InterPro"/>
</dbReference>
<dbReference type="SUPFAM" id="SSF54616">
    <property type="entry name" value="DNA-binding domain of Mlu1-box binding protein MBP1"/>
    <property type="match status" value="1"/>
</dbReference>
<feature type="compositionally biased region" description="Polar residues" evidence="4">
    <location>
        <begin position="300"/>
        <end position="314"/>
    </location>
</feature>
<dbReference type="GO" id="GO:0034605">
    <property type="term" value="P:cellular response to heat"/>
    <property type="evidence" value="ECO:0007669"/>
    <property type="project" value="EnsemblFungi"/>
</dbReference>
<dbReference type="AlphaFoldDB" id="G0V958"/>
<dbReference type="SMART" id="SM00248">
    <property type="entry name" value="ANK"/>
    <property type="match status" value="2"/>
</dbReference>
<dbReference type="PANTHER" id="PTHR43828">
    <property type="entry name" value="ASPARAGINASE"/>
    <property type="match status" value="1"/>
</dbReference>
<dbReference type="RefSeq" id="XP_003674387.1">
    <property type="nucleotide sequence ID" value="XM_003674339.1"/>
</dbReference>
<keyword evidence="1" id="KW-0677">Repeat</keyword>
<dbReference type="PROSITE" id="PS50088">
    <property type="entry name" value="ANK_REPEAT"/>
    <property type="match status" value="2"/>
</dbReference>
<dbReference type="GO" id="GO:0000082">
    <property type="term" value="P:G1/S transition of mitotic cell cycle"/>
    <property type="evidence" value="ECO:0007669"/>
    <property type="project" value="EnsemblFungi"/>
</dbReference>
<dbReference type="InParanoid" id="G0V958"/>
<reference key="2">
    <citation type="submission" date="2011-08" db="EMBL/GenBank/DDBJ databases">
        <title>Genome sequence of Naumovozyma castellii.</title>
        <authorList>
            <person name="Gordon J.L."/>
            <person name="Armisen D."/>
            <person name="Proux-Wera E."/>
            <person name="OhEigeartaigh S.S."/>
            <person name="Byrne K.P."/>
            <person name="Wolfe K.H."/>
        </authorList>
    </citation>
    <scope>NUCLEOTIDE SEQUENCE</scope>
    <source>
        <strain>Type strain:CBS 4309</strain>
    </source>
</reference>
<keyword evidence="2 3" id="KW-0040">ANK repeat</keyword>
<dbReference type="PROSITE" id="PS51299">
    <property type="entry name" value="HTH_APSES"/>
    <property type="match status" value="1"/>
</dbReference>
<feature type="compositionally biased region" description="Polar residues" evidence="4">
    <location>
        <begin position="370"/>
        <end position="382"/>
    </location>
</feature>
<feature type="repeat" description="ANK" evidence="3">
    <location>
        <begin position="645"/>
        <end position="677"/>
    </location>
</feature>
<sequence>MDSGKGGSVNNMILNETQSNHLAVNSKAIQRAGKHLGANLNLTPQSSQPTIEIAKYSDTEVYECYIKGFESRIVMRRTKDDWINVTQVFKIADFSKAHRTKVLEKESSDMMHEKVQGGYGRFQGTWIPLESALMLVQKYKINDPVVTTILHFKLDPANPPSKRSKNSVLRRTSPGTKITSPSSYNKTPKRKSLSSSQNNTTGSKKTKAKDMKYQANPSPLQNLVFQTPQQSHVSSASGQSMNSLNTTHLNLIETNAKKVNSNKSMSFGGISETPASNGYSTTQKPLQFYPIPTNITHQSKYATRSQPNLDTGYSRNDKNNDQHMPPFLTFVPENPQLAYDQVPSTLSNMNNIPTKSSFNRPNNNGIQSFESFHPQTFNNNKTIDNKSRKRPASLKKHSSKVLASKDHPILLQTLKEHSKTNKSAIDNTDISGGQKTRFNNYSNGSEIETFSGYEKPTPTTSASITPHYTESSLYSGAKLTGDEYKETILHVLASESHNEIDHTLFAKLYHPPPDFDINFEIDEQGHTPLHWATAMANVPLIKLLIILNANALQCNSLGFNCVTKSVFYNNCYKAGNFSEIISILRICLITPDSNGRLPLHYLVELSVNKTKDPIVIHSYIDMILQSLMEHDFPALKMCLNYQDTMGNTVLHLAALNVNLELCNKLCYMGASMDLPNIDDETPSTILAKFNMVPPTTSNIHRIKEEDASNQQVLNEKIISTRYNPEIDNRTMLKSESSSNKESVNTNKTESHLVDSIDVTENDDTHSETQHPTTINTILDELSPMHSLVTSSVIKDTKRTSHMLLEKSPMLYKRRSTFNDNKDSSLPNGTIHIDNTKKSPIEAIKRRKESRLTKIATRITQISTKLMTNINVEDNQLSNEIDTRESELGKINRSLSSNREHECEIFETLNKEDQGINSLEELSEKKEEMQTAVNSAKQTFIQSMEKGQALSLATLAQDEESEANVDDESPRFESLTVDSDRLKFAIEMTLLQFKRRSRLKGITEARCKINTSSKINKYRQLIGMTIENIDSKLDDIEKDLRGTI</sequence>
<dbReference type="GO" id="GO:0042802">
    <property type="term" value="F:identical protein binding"/>
    <property type="evidence" value="ECO:0007669"/>
    <property type="project" value="EnsemblFungi"/>
</dbReference>
<dbReference type="InterPro" id="IPR051642">
    <property type="entry name" value="SWI6-like"/>
</dbReference>
<evidence type="ECO:0000313" key="6">
    <source>
        <dbReference type="EMBL" id="CCC68008.1"/>
    </source>
</evidence>
<protein>
    <recommendedName>
        <fullName evidence="5">HTH APSES-type domain-containing protein</fullName>
    </recommendedName>
</protein>
<dbReference type="SMART" id="SM01252">
    <property type="entry name" value="KilA-N"/>
    <property type="match status" value="1"/>
</dbReference>
<dbReference type="FunFam" id="1.25.40.20:FF:000361">
    <property type="entry name" value="Swi4p"/>
    <property type="match status" value="1"/>
</dbReference>
<feature type="region of interest" description="Disordered" evidence="4">
    <location>
        <begin position="300"/>
        <end position="321"/>
    </location>
</feature>
<dbReference type="FunFam" id="3.10.260.10:FF:000006">
    <property type="entry name" value="Swi4p"/>
    <property type="match status" value="1"/>
</dbReference>
<keyword evidence="7" id="KW-1185">Reference proteome</keyword>
<feature type="region of interest" description="Disordered" evidence="4">
    <location>
        <begin position="154"/>
        <end position="210"/>
    </location>
</feature>
<dbReference type="OrthoDB" id="6718656at2759"/>
<name>G0V958_NAUCA</name>
<feature type="repeat" description="ANK" evidence="3">
    <location>
        <begin position="524"/>
        <end position="556"/>
    </location>
</feature>
<evidence type="ECO:0000256" key="1">
    <source>
        <dbReference type="ARBA" id="ARBA00022737"/>
    </source>
</evidence>
<gene>
    <name evidence="6" type="primary">NCAS0A14500</name>
    <name evidence="6" type="ordered locus">NCAS_0A14500</name>
</gene>
<accession>G0V958</accession>
<dbReference type="InterPro" id="IPR018004">
    <property type="entry name" value="KilA/APSES_HTH"/>
</dbReference>
<dbReference type="eggNOG" id="ENOG502QUTG">
    <property type="taxonomic scope" value="Eukaryota"/>
</dbReference>
<dbReference type="HOGENOM" id="CLU_009666_0_0_1"/>
<dbReference type="KEGG" id="ncs:NCAS_0A14500"/>
<feature type="compositionally biased region" description="Basic and acidic residues" evidence="4">
    <location>
        <begin position="403"/>
        <end position="419"/>
    </location>
</feature>
<dbReference type="InterPro" id="IPR002110">
    <property type="entry name" value="Ankyrin_rpt"/>
</dbReference>
<dbReference type="SUPFAM" id="SSF48403">
    <property type="entry name" value="Ankyrin repeat"/>
    <property type="match status" value="1"/>
</dbReference>
<feature type="compositionally biased region" description="Polar residues" evidence="4">
    <location>
        <begin position="193"/>
        <end position="203"/>
    </location>
</feature>
<dbReference type="PANTHER" id="PTHR43828:SF7">
    <property type="entry name" value="REGULATORY PROTEIN SWI4"/>
    <property type="match status" value="1"/>
</dbReference>
<feature type="domain" description="HTH APSES-type" evidence="5">
    <location>
        <begin position="51"/>
        <end position="161"/>
    </location>
</feature>
<organism evidence="6 7">
    <name type="scientific">Naumovozyma castellii</name>
    <name type="common">Yeast</name>
    <name type="synonym">Saccharomyces castellii</name>
    <dbReference type="NCBI Taxonomy" id="27288"/>
    <lineage>
        <taxon>Eukaryota</taxon>
        <taxon>Fungi</taxon>
        <taxon>Dikarya</taxon>
        <taxon>Ascomycota</taxon>
        <taxon>Saccharomycotina</taxon>
        <taxon>Saccharomycetes</taxon>
        <taxon>Saccharomycetales</taxon>
        <taxon>Saccharomycetaceae</taxon>
        <taxon>Naumovozyma</taxon>
    </lineage>
</organism>
<proteinExistence type="predicted"/>
<dbReference type="EMBL" id="HE576752">
    <property type="protein sequence ID" value="CCC68008.1"/>
    <property type="molecule type" value="Genomic_DNA"/>
</dbReference>
<feature type="compositionally biased region" description="Low complexity" evidence="4">
    <location>
        <begin position="733"/>
        <end position="747"/>
    </location>
</feature>
<dbReference type="STRING" id="1064592.G0V958"/>
<evidence type="ECO:0000259" key="5">
    <source>
        <dbReference type="PROSITE" id="PS51299"/>
    </source>
</evidence>
<dbReference type="GO" id="GO:0000785">
    <property type="term" value="C:chromatin"/>
    <property type="evidence" value="ECO:0007669"/>
    <property type="project" value="EnsemblFungi"/>
</dbReference>
<evidence type="ECO:0000256" key="2">
    <source>
        <dbReference type="ARBA" id="ARBA00023043"/>
    </source>
</evidence>
<dbReference type="GeneID" id="96901484"/>
<dbReference type="PROSITE" id="PS50297">
    <property type="entry name" value="ANK_REP_REGION"/>
    <property type="match status" value="1"/>
</dbReference>
<dbReference type="GO" id="GO:0033309">
    <property type="term" value="C:SBF transcription complex"/>
    <property type="evidence" value="ECO:0007669"/>
    <property type="project" value="EnsemblFungi"/>
</dbReference>
<dbReference type="GO" id="GO:0001228">
    <property type="term" value="F:DNA-binding transcription activator activity, RNA polymerase II-specific"/>
    <property type="evidence" value="ECO:0007669"/>
    <property type="project" value="EnsemblFungi"/>
</dbReference>
<feature type="region of interest" description="Disordered" evidence="4">
    <location>
        <begin position="370"/>
        <end position="443"/>
    </location>
</feature>
<dbReference type="GO" id="GO:0030907">
    <property type="term" value="C:MBF transcription complex"/>
    <property type="evidence" value="ECO:0007669"/>
    <property type="project" value="TreeGrafter"/>
</dbReference>
<dbReference type="Pfam" id="PF00023">
    <property type="entry name" value="Ank"/>
    <property type="match status" value="2"/>
</dbReference>
<dbReference type="OMA" id="VDVYECY"/>
<dbReference type="Proteomes" id="UP000001640">
    <property type="component" value="Chromosome 1"/>
</dbReference>
<dbReference type="Gene3D" id="1.25.40.20">
    <property type="entry name" value="Ankyrin repeat-containing domain"/>
    <property type="match status" value="1"/>
</dbReference>
<dbReference type="InterPro" id="IPR036770">
    <property type="entry name" value="Ankyrin_rpt-contain_sf"/>
</dbReference>
<feature type="compositionally biased region" description="Polar residues" evidence="4">
    <location>
        <begin position="166"/>
        <end position="186"/>
    </location>
</feature>
<feature type="compositionally biased region" description="Basic residues" evidence="4">
    <location>
        <begin position="387"/>
        <end position="399"/>
    </location>
</feature>
<dbReference type="Gene3D" id="3.10.260.10">
    <property type="entry name" value="Transcription regulator HTH, APSES-type DNA-binding domain"/>
    <property type="match status" value="1"/>
</dbReference>